<dbReference type="RefSeq" id="WP_150317089.1">
    <property type="nucleotide sequence ID" value="NZ_CP034754.1"/>
</dbReference>
<sequence length="117" mass="13046">MKTPAYAVIKVNSAGEAKITKRWAAECAGAALAGNESWRRERRGARIGGMRYFRLRCLSTDGDIWWVNPEHVALDGVAFHINDLFNCRCCFGEWLFSASEVSQAVKEIALRKSTAHA</sequence>
<name>A0AAI9GE46_9ENTR</name>
<dbReference type="AlphaFoldDB" id="A0AAI9GE46"/>
<reference evidence="1" key="1">
    <citation type="submission" date="2023-12" db="EMBL/GenBank/DDBJ databases">
        <authorList>
            <consortium name="Clinical and Environmental Microbiology Branch: Whole genome sequencing antimicrobial resistance pathogens in the healthcare setting"/>
        </authorList>
    </citation>
    <scope>NUCLEOTIDE SEQUENCE</scope>
    <source>
        <strain evidence="1">Clinical</strain>
    </source>
</reference>
<gene>
    <name evidence="1" type="ORF">U8038_005045</name>
</gene>
<comment type="caution">
    <text evidence="1">The sequence shown here is derived from an EMBL/GenBank/DDBJ whole genome shotgun (WGS) entry which is preliminary data.</text>
</comment>
<accession>A0AAI9GE46</accession>
<proteinExistence type="predicted"/>
<organism evidence="1 2">
    <name type="scientific">Enterobacter hormaechei subsp. hoffmannii</name>
    <dbReference type="NCBI Taxonomy" id="1812934"/>
    <lineage>
        <taxon>Bacteria</taxon>
        <taxon>Pseudomonadati</taxon>
        <taxon>Pseudomonadota</taxon>
        <taxon>Gammaproteobacteria</taxon>
        <taxon>Enterobacterales</taxon>
        <taxon>Enterobacteriaceae</taxon>
        <taxon>Enterobacter</taxon>
        <taxon>Enterobacter cloacae complex</taxon>
    </lineage>
</organism>
<evidence type="ECO:0000313" key="1">
    <source>
        <dbReference type="EMBL" id="EMB2810038.1"/>
    </source>
</evidence>
<dbReference type="EMBL" id="ABPNFY010000051">
    <property type="protein sequence ID" value="EMB2810038.1"/>
    <property type="molecule type" value="Genomic_DNA"/>
</dbReference>
<evidence type="ECO:0000313" key="2">
    <source>
        <dbReference type="Proteomes" id="UP001289659"/>
    </source>
</evidence>
<protein>
    <submittedName>
        <fullName evidence="1">Uncharacterized protein</fullName>
    </submittedName>
</protein>
<dbReference type="Proteomes" id="UP001289659">
    <property type="component" value="Unassembled WGS sequence"/>
</dbReference>